<evidence type="ECO:0000313" key="1">
    <source>
        <dbReference type="EMBL" id="KRY63440.1"/>
    </source>
</evidence>
<name>A0A0V1DPF5_9BILA</name>
<dbReference type="SUPFAM" id="SSF56300">
    <property type="entry name" value="Metallo-dependent phosphatases"/>
    <property type="match status" value="1"/>
</dbReference>
<dbReference type="EMBL" id="JYDP01008611">
    <property type="protein sequence ID" value="KRY63440.1"/>
    <property type="molecule type" value="Genomic_DNA"/>
</dbReference>
<proteinExistence type="predicted"/>
<dbReference type="Gene3D" id="3.60.21.10">
    <property type="match status" value="1"/>
</dbReference>
<dbReference type="Proteomes" id="UP000055024">
    <property type="component" value="Unassembled WGS sequence"/>
</dbReference>
<sequence length="68" mass="7902">MAYFSLNEEEWKVFCLLMKKMYCNIDFTENEVVLVLDKAQLAFQDEGTLLEIDAPVSICGDIHGQYYD</sequence>
<organism evidence="1 2">
    <name type="scientific">Trichinella zimbabwensis</name>
    <dbReference type="NCBI Taxonomy" id="268475"/>
    <lineage>
        <taxon>Eukaryota</taxon>
        <taxon>Metazoa</taxon>
        <taxon>Ecdysozoa</taxon>
        <taxon>Nematoda</taxon>
        <taxon>Enoplea</taxon>
        <taxon>Dorylaimia</taxon>
        <taxon>Trichinellida</taxon>
        <taxon>Trichinellidae</taxon>
        <taxon>Trichinella</taxon>
    </lineage>
</organism>
<dbReference type="AlphaFoldDB" id="A0A0V1DPF5"/>
<gene>
    <name evidence="1" type="primary">CNA1</name>
    <name evidence="1" type="ORF">T11_14296</name>
</gene>
<accession>A0A0V1DPF5</accession>
<evidence type="ECO:0000313" key="2">
    <source>
        <dbReference type="Proteomes" id="UP000055024"/>
    </source>
</evidence>
<dbReference type="OrthoDB" id="1930084at2759"/>
<keyword evidence="2" id="KW-1185">Reference proteome</keyword>
<protein>
    <submittedName>
        <fullName evidence="1">Serine/threonine-protein phosphatase 2B catalytic subunit A1</fullName>
    </submittedName>
</protein>
<feature type="non-terminal residue" evidence="1">
    <location>
        <position position="68"/>
    </location>
</feature>
<dbReference type="InterPro" id="IPR029052">
    <property type="entry name" value="Metallo-depent_PP-like"/>
</dbReference>
<comment type="caution">
    <text evidence="1">The sequence shown here is derived from an EMBL/GenBank/DDBJ whole genome shotgun (WGS) entry which is preliminary data.</text>
</comment>
<dbReference type="STRING" id="268475.A0A0V1DPF5"/>
<reference evidence="1 2" key="1">
    <citation type="submission" date="2015-01" db="EMBL/GenBank/DDBJ databases">
        <title>Evolution of Trichinella species and genotypes.</title>
        <authorList>
            <person name="Korhonen P.K."/>
            <person name="Edoardo P."/>
            <person name="Giuseppe L.R."/>
            <person name="Gasser R.B."/>
        </authorList>
    </citation>
    <scope>NUCLEOTIDE SEQUENCE [LARGE SCALE GENOMIC DNA]</scope>
    <source>
        <strain evidence="1">ISS1029</strain>
    </source>
</reference>